<proteinExistence type="predicted"/>
<keyword evidence="1" id="KW-0812">Transmembrane</keyword>
<accession>A0A1V9FGM1</accession>
<sequence>MSNAEVNSLQCSAFLFSSPIQKLLLYSRRRFIAGSFSANLGLLHAAFSLSASAPIIPFTGWYFKIADIKK</sequence>
<feature type="transmembrane region" description="Helical" evidence="1">
    <location>
        <begin position="42"/>
        <end position="63"/>
    </location>
</feature>
<evidence type="ECO:0000256" key="1">
    <source>
        <dbReference type="SAM" id="Phobius"/>
    </source>
</evidence>
<keyword evidence="1" id="KW-1133">Transmembrane helix</keyword>
<reference evidence="3" key="1">
    <citation type="submission" date="2016-04" db="EMBL/GenBank/DDBJ databases">
        <authorList>
            <person name="Chen L."/>
            <person name="Zhuang W."/>
            <person name="Wang G."/>
        </authorList>
    </citation>
    <scope>NUCLEOTIDE SEQUENCE [LARGE SCALE GENOMIC DNA]</scope>
    <source>
        <strain evidence="3">208</strain>
    </source>
</reference>
<keyword evidence="3" id="KW-1185">Reference proteome</keyword>
<protein>
    <submittedName>
        <fullName evidence="2">Uncharacterized protein</fullName>
    </submittedName>
</protein>
<dbReference type="EMBL" id="LWBP01000192">
    <property type="protein sequence ID" value="OQP57519.1"/>
    <property type="molecule type" value="Genomic_DNA"/>
</dbReference>
<evidence type="ECO:0000313" key="3">
    <source>
        <dbReference type="Proteomes" id="UP000192276"/>
    </source>
</evidence>
<dbReference type="AlphaFoldDB" id="A0A1V9FGM1"/>
<organism evidence="2 3">
    <name type="scientific">Niastella populi</name>
    <dbReference type="NCBI Taxonomy" id="550983"/>
    <lineage>
        <taxon>Bacteria</taxon>
        <taxon>Pseudomonadati</taxon>
        <taxon>Bacteroidota</taxon>
        <taxon>Chitinophagia</taxon>
        <taxon>Chitinophagales</taxon>
        <taxon>Chitinophagaceae</taxon>
        <taxon>Niastella</taxon>
    </lineage>
</organism>
<keyword evidence="1" id="KW-0472">Membrane</keyword>
<gene>
    <name evidence="2" type="ORF">A4R26_24420</name>
</gene>
<name>A0A1V9FGM1_9BACT</name>
<dbReference type="Proteomes" id="UP000192276">
    <property type="component" value="Unassembled WGS sequence"/>
</dbReference>
<comment type="caution">
    <text evidence="2">The sequence shown here is derived from an EMBL/GenBank/DDBJ whole genome shotgun (WGS) entry which is preliminary data.</text>
</comment>
<evidence type="ECO:0000313" key="2">
    <source>
        <dbReference type="EMBL" id="OQP57519.1"/>
    </source>
</evidence>
<dbReference type="STRING" id="550983.A4R26_24420"/>